<name>A0A151RVC6_CAJCA</name>
<dbReference type="EMBL" id="KQ483556">
    <property type="protein sequence ID" value="KYP46499.1"/>
    <property type="molecule type" value="Genomic_DNA"/>
</dbReference>
<proteinExistence type="predicted"/>
<keyword evidence="3" id="KW-1185">Reference proteome</keyword>
<evidence type="ECO:0000259" key="1">
    <source>
        <dbReference type="Pfam" id="PF00385"/>
    </source>
</evidence>
<accession>A0A151RVC6</accession>
<dbReference type="InterPro" id="IPR016197">
    <property type="entry name" value="Chromo-like_dom_sf"/>
</dbReference>
<dbReference type="Proteomes" id="UP000075243">
    <property type="component" value="Unassembled WGS sequence"/>
</dbReference>
<dbReference type="AlphaFoldDB" id="A0A151RVC6"/>
<dbReference type="SUPFAM" id="SSF54160">
    <property type="entry name" value="Chromo domain-like"/>
    <property type="match status" value="1"/>
</dbReference>
<organism evidence="2 3">
    <name type="scientific">Cajanus cajan</name>
    <name type="common">Pigeon pea</name>
    <name type="synonym">Cajanus indicus</name>
    <dbReference type="NCBI Taxonomy" id="3821"/>
    <lineage>
        <taxon>Eukaryota</taxon>
        <taxon>Viridiplantae</taxon>
        <taxon>Streptophyta</taxon>
        <taxon>Embryophyta</taxon>
        <taxon>Tracheophyta</taxon>
        <taxon>Spermatophyta</taxon>
        <taxon>Magnoliopsida</taxon>
        <taxon>eudicotyledons</taxon>
        <taxon>Gunneridae</taxon>
        <taxon>Pentapetalae</taxon>
        <taxon>rosids</taxon>
        <taxon>fabids</taxon>
        <taxon>Fabales</taxon>
        <taxon>Fabaceae</taxon>
        <taxon>Papilionoideae</taxon>
        <taxon>50 kb inversion clade</taxon>
        <taxon>NPAAA clade</taxon>
        <taxon>indigoferoid/millettioid clade</taxon>
        <taxon>Phaseoleae</taxon>
        <taxon>Cajanus</taxon>
    </lineage>
</organism>
<dbReference type="Gramene" id="C.cajan_34767.t">
    <property type="protein sequence ID" value="C.cajan_34767.t.cds1"/>
    <property type="gene ID" value="C.cajan_34767"/>
</dbReference>
<dbReference type="InterPro" id="IPR023780">
    <property type="entry name" value="Chromo_domain"/>
</dbReference>
<evidence type="ECO:0000313" key="3">
    <source>
        <dbReference type="Proteomes" id="UP000075243"/>
    </source>
</evidence>
<gene>
    <name evidence="2" type="ORF">KK1_031904</name>
</gene>
<feature type="domain" description="Chromo" evidence="1">
    <location>
        <begin position="15"/>
        <end position="61"/>
    </location>
</feature>
<dbReference type="Pfam" id="PF00385">
    <property type="entry name" value="Chromo"/>
    <property type="match status" value="1"/>
</dbReference>
<protein>
    <recommendedName>
        <fullName evidence="1">Chromo domain-containing protein</fullName>
    </recommendedName>
</protein>
<sequence>MSQCPRTNAETIVKEPEAIIDRMIVKRGNCAATMVLIKWKHQLVEEATWEFPYDLKKKFPNFNP</sequence>
<reference evidence="2" key="1">
    <citation type="journal article" date="2012" name="Nat. Biotechnol.">
        <title>Draft genome sequence of pigeonpea (Cajanus cajan), an orphan legume crop of resource-poor farmers.</title>
        <authorList>
            <person name="Varshney R.K."/>
            <person name="Chen W."/>
            <person name="Li Y."/>
            <person name="Bharti A.K."/>
            <person name="Saxena R.K."/>
            <person name="Schlueter J.A."/>
            <person name="Donoghue M.T."/>
            <person name="Azam S."/>
            <person name="Fan G."/>
            <person name="Whaley A.M."/>
            <person name="Farmer A.D."/>
            <person name="Sheridan J."/>
            <person name="Iwata A."/>
            <person name="Tuteja R."/>
            <person name="Penmetsa R.V."/>
            <person name="Wu W."/>
            <person name="Upadhyaya H.D."/>
            <person name="Yang S.P."/>
            <person name="Shah T."/>
            <person name="Saxena K.B."/>
            <person name="Michael T."/>
            <person name="McCombie W.R."/>
            <person name="Yang B."/>
            <person name="Zhang G."/>
            <person name="Yang H."/>
            <person name="Wang J."/>
            <person name="Spillane C."/>
            <person name="Cook D.R."/>
            <person name="May G.D."/>
            <person name="Xu X."/>
            <person name="Jackson S.A."/>
        </authorList>
    </citation>
    <scope>NUCLEOTIDE SEQUENCE [LARGE SCALE GENOMIC DNA]</scope>
</reference>
<evidence type="ECO:0000313" key="2">
    <source>
        <dbReference type="EMBL" id="KYP46499.1"/>
    </source>
</evidence>